<proteinExistence type="predicted"/>
<comment type="caution">
    <text evidence="3">The sequence shown here is derived from an EMBL/GenBank/DDBJ whole genome shotgun (WGS) entry which is preliminary data.</text>
</comment>
<organism evidence="3 4">
    <name type="scientific">Mytilus edulis</name>
    <name type="common">Blue mussel</name>
    <dbReference type="NCBI Taxonomy" id="6550"/>
    <lineage>
        <taxon>Eukaryota</taxon>
        <taxon>Metazoa</taxon>
        <taxon>Spiralia</taxon>
        <taxon>Lophotrochozoa</taxon>
        <taxon>Mollusca</taxon>
        <taxon>Bivalvia</taxon>
        <taxon>Autobranchia</taxon>
        <taxon>Pteriomorphia</taxon>
        <taxon>Mytilida</taxon>
        <taxon>Mytiloidea</taxon>
        <taxon>Mytilidae</taxon>
        <taxon>Mytilinae</taxon>
        <taxon>Mytilus</taxon>
    </lineage>
</organism>
<evidence type="ECO:0000256" key="1">
    <source>
        <dbReference type="SAM" id="MobiDB-lite"/>
    </source>
</evidence>
<dbReference type="Proteomes" id="UP000683360">
    <property type="component" value="Unassembled WGS sequence"/>
</dbReference>
<feature type="compositionally biased region" description="Polar residues" evidence="1">
    <location>
        <begin position="34"/>
        <end position="51"/>
    </location>
</feature>
<feature type="compositionally biased region" description="Polar residues" evidence="1">
    <location>
        <begin position="1"/>
        <end position="10"/>
    </location>
</feature>
<accession>A0A8S3VEB0</accession>
<evidence type="ECO:0000313" key="3">
    <source>
        <dbReference type="EMBL" id="CAG2254540.1"/>
    </source>
</evidence>
<feature type="region of interest" description="Disordered" evidence="1">
    <location>
        <begin position="172"/>
        <end position="215"/>
    </location>
</feature>
<keyword evidence="4" id="KW-1185">Reference proteome</keyword>
<name>A0A8S3VEB0_MYTED</name>
<evidence type="ECO:0000256" key="2">
    <source>
        <dbReference type="SAM" id="Phobius"/>
    </source>
</evidence>
<protein>
    <submittedName>
        <fullName evidence="3">Uncharacterized protein</fullName>
    </submittedName>
</protein>
<reference evidence="3" key="1">
    <citation type="submission" date="2021-03" db="EMBL/GenBank/DDBJ databases">
        <authorList>
            <person name="Bekaert M."/>
        </authorList>
    </citation>
    <scope>NUCLEOTIDE SEQUENCE</scope>
</reference>
<feature type="compositionally biased region" description="Basic and acidic residues" evidence="1">
    <location>
        <begin position="80"/>
        <end position="89"/>
    </location>
</feature>
<feature type="compositionally biased region" description="Polar residues" evidence="1">
    <location>
        <begin position="197"/>
        <end position="215"/>
    </location>
</feature>
<gene>
    <name evidence="3" type="ORF">MEDL_65996</name>
</gene>
<feature type="compositionally biased region" description="Polar residues" evidence="1">
    <location>
        <begin position="61"/>
        <end position="79"/>
    </location>
</feature>
<sequence length="235" mass="25718">MGDTNSSPLNMDTVFLPTPSLSSETLPLPTPSPDSYTWATPTPSPGTQPSKTTEKNDKPRTSPTNRRNDTPTPWTANGRNDTHTPRTTEHNGNSTLSITAEVSKSTTTTTTAGHISILPVTSKKHDLSKTAESGAKTASINFYLVIIYGLMKHLYLALLCAVYLVNDVDPSRTNEPDPTPSPVRDKDLEPTLRSPGVTDQPTPSPSGNSGQHQNLIQEQQQWDYHPHLFHQQIKN</sequence>
<keyword evidence="2" id="KW-1133">Transmembrane helix</keyword>
<dbReference type="AlphaFoldDB" id="A0A8S3VEB0"/>
<feature type="compositionally biased region" description="Low complexity" evidence="1">
    <location>
        <begin position="16"/>
        <end position="27"/>
    </location>
</feature>
<keyword evidence="2" id="KW-0812">Transmembrane</keyword>
<feature type="transmembrane region" description="Helical" evidence="2">
    <location>
        <begin position="142"/>
        <end position="165"/>
    </location>
</feature>
<dbReference type="EMBL" id="CAJPWZ010003246">
    <property type="protein sequence ID" value="CAG2254540.1"/>
    <property type="molecule type" value="Genomic_DNA"/>
</dbReference>
<evidence type="ECO:0000313" key="4">
    <source>
        <dbReference type="Proteomes" id="UP000683360"/>
    </source>
</evidence>
<keyword evidence="2" id="KW-0472">Membrane</keyword>
<feature type="region of interest" description="Disordered" evidence="1">
    <location>
        <begin position="1"/>
        <end position="96"/>
    </location>
</feature>